<comment type="function">
    <text evidence="8">Catalyzes the transfer of a phosphate group to glutamate to form L-glutamate 5-phosphate.</text>
</comment>
<comment type="pathway">
    <text evidence="8">Amino-acid biosynthesis; L-proline biosynthesis; L-glutamate 5-semialdehyde from L-glutamate: step 1/2.</text>
</comment>
<dbReference type="InterPro" id="IPR036974">
    <property type="entry name" value="PUA_sf"/>
</dbReference>
<dbReference type="SMART" id="SM00359">
    <property type="entry name" value="PUA"/>
    <property type="match status" value="1"/>
</dbReference>
<dbReference type="Pfam" id="PF01472">
    <property type="entry name" value="PUA"/>
    <property type="match status" value="1"/>
</dbReference>
<evidence type="ECO:0000313" key="11">
    <source>
        <dbReference type="Proteomes" id="UP000177040"/>
    </source>
</evidence>
<dbReference type="InterPro" id="IPR002478">
    <property type="entry name" value="PUA"/>
</dbReference>
<dbReference type="SUPFAM" id="SSF53633">
    <property type="entry name" value="Carbamate kinase-like"/>
    <property type="match status" value="1"/>
</dbReference>
<organism evidence="10 11">
    <name type="scientific">Candidatus Magasanikbacteria bacterium RIFCSPLOWO2_01_FULL_40_15</name>
    <dbReference type="NCBI Taxonomy" id="1798686"/>
    <lineage>
        <taxon>Bacteria</taxon>
        <taxon>Candidatus Magasanikiibacteriota</taxon>
    </lineage>
</organism>
<keyword evidence="1 8" id="KW-0963">Cytoplasm</keyword>
<dbReference type="PROSITE" id="PS50890">
    <property type="entry name" value="PUA"/>
    <property type="match status" value="1"/>
</dbReference>
<feature type="domain" description="PUA" evidence="9">
    <location>
        <begin position="272"/>
        <end position="347"/>
    </location>
</feature>
<evidence type="ECO:0000259" key="9">
    <source>
        <dbReference type="SMART" id="SM00359"/>
    </source>
</evidence>
<accession>A0A1F6N4V2</accession>
<dbReference type="GO" id="GO:0004349">
    <property type="term" value="F:glutamate 5-kinase activity"/>
    <property type="evidence" value="ECO:0007669"/>
    <property type="project" value="UniProtKB-UniRule"/>
</dbReference>
<dbReference type="PRINTS" id="PR00474">
    <property type="entry name" value="GLU5KINASE"/>
</dbReference>
<dbReference type="FunFam" id="3.40.1160.10:FF:000006">
    <property type="entry name" value="Glutamate 5-kinase"/>
    <property type="match status" value="1"/>
</dbReference>
<dbReference type="InterPro" id="IPR005715">
    <property type="entry name" value="Glu_5kinase/COase_Synthase"/>
</dbReference>
<evidence type="ECO:0000256" key="8">
    <source>
        <dbReference type="HAMAP-Rule" id="MF_00456"/>
    </source>
</evidence>
<evidence type="ECO:0000313" key="10">
    <source>
        <dbReference type="EMBL" id="OGH78683.1"/>
    </source>
</evidence>
<keyword evidence="2 8" id="KW-0028">Amino-acid biosynthesis</keyword>
<dbReference type="EMBL" id="MFQH01000003">
    <property type="protein sequence ID" value="OGH78683.1"/>
    <property type="molecule type" value="Genomic_DNA"/>
</dbReference>
<dbReference type="PANTHER" id="PTHR43654:SF1">
    <property type="entry name" value="ISOPENTENYL PHOSPHATE KINASE"/>
    <property type="match status" value="1"/>
</dbReference>
<dbReference type="Pfam" id="PF00696">
    <property type="entry name" value="AA_kinase"/>
    <property type="match status" value="1"/>
</dbReference>
<evidence type="ECO:0000256" key="4">
    <source>
        <dbReference type="ARBA" id="ARBA00022679"/>
    </source>
</evidence>
<evidence type="ECO:0000256" key="1">
    <source>
        <dbReference type="ARBA" id="ARBA00022490"/>
    </source>
</evidence>
<comment type="catalytic activity">
    <reaction evidence="8">
        <text>L-glutamate + ATP = L-glutamyl 5-phosphate + ADP</text>
        <dbReference type="Rhea" id="RHEA:14877"/>
        <dbReference type="ChEBI" id="CHEBI:29985"/>
        <dbReference type="ChEBI" id="CHEBI:30616"/>
        <dbReference type="ChEBI" id="CHEBI:58274"/>
        <dbReference type="ChEBI" id="CHEBI:456216"/>
        <dbReference type="EC" id="2.7.2.11"/>
    </reaction>
</comment>
<feature type="binding site" evidence="8">
    <location>
        <position position="47"/>
    </location>
    <ligand>
        <name>substrate</name>
    </ligand>
</feature>
<keyword evidence="7 8" id="KW-0067">ATP-binding</keyword>
<dbReference type="HAMAP" id="MF_00456">
    <property type="entry name" value="ProB"/>
    <property type="match status" value="1"/>
</dbReference>
<dbReference type="EC" id="2.7.2.11" evidence="8"/>
<evidence type="ECO:0000256" key="2">
    <source>
        <dbReference type="ARBA" id="ARBA00022605"/>
    </source>
</evidence>
<protein>
    <recommendedName>
        <fullName evidence="8">Glutamate 5-kinase</fullName>
        <ecNumber evidence="8">2.7.2.11</ecNumber>
    </recommendedName>
    <alternativeName>
        <fullName evidence="8">Gamma-glutamyl kinase</fullName>
        <shortName evidence="8">GK</shortName>
    </alternativeName>
</protein>
<comment type="subcellular location">
    <subcellularLocation>
        <location evidence="8">Cytoplasm</location>
    </subcellularLocation>
</comment>
<dbReference type="UniPathway" id="UPA00098">
    <property type="reaction ID" value="UER00359"/>
</dbReference>
<evidence type="ECO:0000256" key="6">
    <source>
        <dbReference type="ARBA" id="ARBA00022777"/>
    </source>
</evidence>
<feature type="binding site" evidence="8">
    <location>
        <position position="7"/>
    </location>
    <ligand>
        <name>ATP</name>
        <dbReference type="ChEBI" id="CHEBI:30616"/>
    </ligand>
</feature>
<dbReference type="GO" id="GO:0055129">
    <property type="term" value="P:L-proline biosynthetic process"/>
    <property type="evidence" value="ECO:0007669"/>
    <property type="project" value="UniProtKB-UniRule"/>
</dbReference>
<dbReference type="Gene3D" id="2.30.130.10">
    <property type="entry name" value="PUA domain"/>
    <property type="match status" value="1"/>
</dbReference>
<comment type="caution">
    <text evidence="8">Lacks conserved residue(s) required for the propagation of feature annotation.</text>
</comment>
<dbReference type="NCBIfam" id="TIGR01027">
    <property type="entry name" value="proB"/>
    <property type="match status" value="1"/>
</dbReference>
<dbReference type="PIRSF" id="PIRSF000729">
    <property type="entry name" value="GK"/>
    <property type="match status" value="1"/>
</dbReference>
<gene>
    <name evidence="8" type="primary">proB</name>
    <name evidence="10" type="ORF">A2983_04245</name>
</gene>
<dbReference type="Proteomes" id="UP000177040">
    <property type="component" value="Unassembled WGS sequence"/>
</dbReference>
<comment type="caution">
    <text evidence="10">The sequence shown here is derived from an EMBL/GenBank/DDBJ whole genome shotgun (WGS) entry which is preliminary data.</text>
</comment>
<keyword evidence="6 8" id="KW-0418">Kinase</keyword>
<keyword evidence="5 8" id="KW-0547">Nucleotide-binding</keyword>
<dbReference type="PANTHER" id="PTHR43654">
    <property type="entry name" value="GLUTAMATE 5-KINASE"/>
    <property type="match status" value="1"/>
</dbReference>
<dbReference type="GO" id="GO:0005829">
    <property type="term" value="C:cytosol"/>
    <property type="evidence" value="ECO:0007669"/>
    <property type="project" value="TreeGrafter"/>
</dbReference>
<dbReference type="InterPro" id="IPR036393">
    <property type="entry name" value="AceGlu_kinase-like_sf"/>
</dbReference>
<proteinExistence type="inferred from homology"/>
<feature type="binding site" evidence="8">
    <location>
        <position position="143"/>
    </location>
    <ligand>
        <name>substrate</name>
    </ligand>
</feature>
<dbReference type="InterPro" id="IPR001057">
    <property type="entry name" value="Glu/AcGlu_kinase"/>
</dbReference>
<dbReference type="GO" id="GO:0005524">
    <property type="term" value="F:ATP binding"/>
    <property type="evidence" value="ECO:0007669"/>
    <property type="project" value="UniProtKB-KW"/>
</dbReference>
<dbReference type="CDD" id="cd21157">
    <property type="entry name" value="PUA_G5K"/>
    <property type="match status" value="1"/>
</dbReference>
<dbReference type="Gene3D" id="3.40.1160.10">
    <property type="entry name" value="Acetylglutamate kinase-like"/>
    <property type="match status" value="1"/>
</dbReference>
<evidence type="ECO:0000256" key="3">
    <source>
        <dbReference type="ARBA" id="ARBA00022650"/>
    </source>
</evidence>
<dbReference type="InterPro" id="IPR015947">
    <property type="entry name" value="PUA-like_sf"/>
</dbReference>
<evidence type="ECO:0000256" key="7">
    <source>
        <dbReference type="ARBA" id="ARBA00022840"/>
    </source>
</evidence>
<dbReference type="InterPro" id="IPR001048">
    <property type="entry name" value="Asp/Glu/Uridylate_kinase"/>
</dbReference>
<sequence>MKRIVVKIGTHTLIKKSGDIDRAIIAKFVKEIKLLQTKNCEIIIVTSGAVAAGRFLHKNKTDLNKRAYAAIGQTYLTSIYADEFSKESLLIAQILLGKNDMADMQSYHNMGGMIKDLLKHRIVPLINENDAVTNGTVASYKDNDSLAVVIALAIEADMVINLSHVDGLFDKDPSRYSDAKLISKVENVTKELMRQCDTDVSQHGSGGMIAKLRALRLASCFGITMVIANGQKERIIEKIINGECEGTIFLPNQKVLLKNRDRWLVSTKISTGSIKIDAGAAEALKKRKSLLAVGVTKIYGTFNKGEVIDVLDEEGDQLAIGMVKINYHDLHGLLLKKEKIYNQEVIHVDDLIII</sequence>
<reference evidence="10 11" key="1">
    <citation type="journal article" date="2016" name="Nat. Commun.">
        <title>Thousands of microbial genomes shed light on interconnected biogeochemical processes in an aquifer system.</title>
        <authorList>
            <person name="Anantharaman K."/>
            <person name="Brown C.T."/>
            <person name="Hug L.A."/>
            <person name="Sharon I."/>
            <person name="Castelle C.J."/>
            <person name="Probst A.J."/>
            <person name="Thomas B.C."/>
            <person name="Singh A."/>
            <person name="Wilkins M.J."/>
            <person name="Karaoz U."/>
            <person name="Brodie E.L."/>
            <person name="Williams K.H."/>
            <person name="Hubbard S.S."/>
            <person name="Banfield J.F."/>
        </authorList>
    </citation>
    <scope>NUCLEOTIDE SEQUENCE [LARGE SCALE GENOMIC DNA]</scope>
</reference>
<dbReference type="SUPFAM" id="SSF88697">
    <property type="entry name" value="PUA domain-like"/>
    <property type="match status" value="1"/>
</dbReference>
<keyword evidence="3 8" id="KW-0641">Proline biosynthesis</keyword>
<feature type="binding site" evidence="8">
    <location>
        <position position="130"/>
    </location>
    <ligand>
        <name>substrate</name>
    </ligand>
</feature>
<keyword evidence="4 8" id="KW-0808">Transferase</keyword>
<dbReference type="GO" id="GO:0003723">
    <property type="term" value="F:RNA binding"/>
    <property type="evidence" value="ECO:0007669"/>
    <property type="project" value="InterPro"/>
</dbReference>
<dbReference type="AlphaFoldDB" id="A0A1F6N4V2"/>
<dbReference type="InterPro" id="IPR011529">
    <property type="entry name" value="Glu_5kinase"/>
</dbReference>
<name>A0A1F6N4V2_9BACT</name>
<evidence type="ECO:0000256" key="5">
    <source>
        <dbReference type="ARBA" id="ARBA00022741"/>
    </source>
</evidence>
<comment type="similarity">
    <text evidence="8">Belongs to the glutamate 5-kinase family.</text>
</comment>